<dbReference type="GO" id="GO:0016477">
    <property type="term" value="P:cell migration"/>
    <property type="evidence" value="ECO:0007669"/>
    <property type="project" value="TreeGrafter"/>
</dbReference>
<dbReference type="GO" id="GO:0045296">
    <property type="term" value="F:cadherin binding"/>
    <property type="evidence" value="ECO:0007669"/>
    <property type="project" value="TreeGrafter"/>
</dbReference>
<dbReference type="Gene3D" id="4.10.900.10">
    <property type="entry name" value="TCF3-CBD (Catenin binding domain)"/>
    <property type="match status" value="1"/>
</dbReference>
<feature type="region of interest" description="Disordered" evidence="9">
    <location>
        <begin position="287"/>
        <end position="307"/>
    </location>
</feature>
<dbReference type="Pfam" id="PF24613">
    <property type="entry name" value="EGF_Hmr-1"/>
    <property type="match status" value="1"/>
</dbReference>
<dbReference type="Pfam" id="PF01049">
    <property type="entry name" value="CADH_Y-type_LIR"/>
    <property type="match status" value="1"/>
</dbReference>
<dbReference type="GO" id="GO:0005509">
    <property type="term" value="F:calcium ion binding"/>
    <property type="evidence" value="ECO:0007669"/>
    <property type="project" value="InterPro"/>
</dbReference>
<dbReference type="AlphaFoldDB" id="A0A183J3D3"/>
<dbReference type="WBParaSite" id="SBAD_0001074601-mRNA-1">
    <property type="protein sequence ID" value="SBAD_0001074601-mRNA-1"/>
    <property type="gene ID" value="SBAD_0001074601"/>
</dbReference>
<feature type="transmembrane region" description="Helical" evidence="10">
    <location>
        <begin position="169"/>
        <end position="190"/>
    </location>
</feature>
<keyword evidence="14" id="KW-1185">Reference proteome</keyword>
<dbReference type="GO" id="GO:0007156">
    <property type="term" value="P:homophilic cell adhesion via plasma membrane adhesion molecules"/>
    <property type="evidence" value="ECO:0007669"/>
    <property type="project" value="InterPro"/>
</dbReference>
<reference evidence="13 14" key="2">
    <citation type="submission" date="2018-11" db="EMBL/GenBank/DDBJ databases">
        <authorList>
            <consortium name="Pathogen Informatics"/>
        </authorList>
    </citation>
    <scope>NUCLEOTIDE SEQUENCE [LARGE SCALE GENOMIC DNA]</scope>
</reference>
<dbReference type="GO" id="GO:0044331">
    <property type="term" value="P:cell-cell adhesion mediated by cadherin"/>
    <property type="evidence" value="ECO:0007669"/>
    <property type="project" value="TreeGrafter"/>
</dbReference>
<evidence type="ECO:0000256" key="6">
    <source>
        <dbReference type="ARBA" id="ARBA00022989"/>
    </source>
</evidence>
<dbReference type="PANTHER" id="PTHR24027">
    <property type="entry name" value="CADHERIN-23"/>
    <property type="match status" value="1"/>
</dbReference>
<reference evidence="15" key="1">
    <citation type="submission" date="2016-06" db="UniProtKB">
        <authorList>
            <consortium name="WormBaseParasite"/>
        </authorList>
    </citation>
    <scope>IDENTIFICATION</scope>
</reference>
<dbReference type="GO" id="GO:0009887">
    <property type="term" value="P:animal organ morphogenesis"/>
    <property type="evidence" value="ECO:0007669"/>
    <property type="project" value="UniProtKB-ARBA"/>
</dbReference>
<accession>A0A183J3D3</accession>
<keyword evidence="6 10" id="KW-1133">Transmembrane helix</keyword>
<evidence type="ECO:0000256" key="3">
    <source>
        <dbReference type="ARBA" id="ARBA00022729"/>
    </source>
</evidence>
<keyword evidence="4" id="KW-0677">Repeat</keyword>
<dbReference type="EMBL" id="UZAM01013996">
    <property type="protein sequence ID" value="VDP31398.1"/>
    <property type="molecule type" value="Genomic_DNA"/>
</dbReference>
<dbReference type="InterPro" id="IPR056448">
    <property type="entry name" value="EGF_Hmr-1"/>
</dbReference>
<dbReference type="InterPro" id="IPR000233">
    <property type="entry name" value="Cadherin_Y-type_LIR"/>
</dbReference>
<proteinExistence type="predicted"/>
<dbReference type="GO" id="GO:0000902">
    <property type="term" value="P:cell morphogenesis"/>
    <property type="evidence" value="ECO:0007669"/>
    <property type="project" value="TreeGrafter"/>
</dbReference>
<dbReference type="InterPro" id="IPR027397">
    <property type="entry name" value="Catenin-bd_sf"/>
</dbReference>
<dbReference type="Proteomes" id="UP000270296">
    <property type="component" value="Unassembled WGS sequence"/>
</dbReference>
<evidence type="ECO:0000313" key="14">
    <source>
        <dbReference type="Proteomes" id="UP000270296"/>
    </source>
</evidence>
<keyword evidence="5" id="KW-0106">Calcium</keyword>
<evidence type="ECO:0000259" key="12">
    <source>
        <dbReference type="Pfam" id="PF24613"/>
    </source>
</evidence>
<organism evidence="15">
    <name type="scientific">Soboliphyme baturini</name>
    <dbReference type="NCBI Taxonomy" id="241478"/>
    <lineage>
        <taxon>Eukaryota</taxon>
        <taxon>Metazoa</taxon>
        <taxon>Ecdysozoa</taxon>
        <taxon>Nematoda</taxon>
        <taxon>Enoplea</taxon>
        <taxon>Dorylaimia</taxon>
        <taxon>Dioctophymatida</taxon>
        <taxon>Dioctophymatoidea</taxon>
        <taxon>Soboliphymatidae</taxon>
        <taxon>Soboliphyme</taxon>
    </lineage>
</organism>
<gene>
    <name evidence="13" type="ORF">SBAD_LOCUS10380</name>
</gene>
<evidence type="ECO:0000313" key="13">
    <source>
        <dbReference type="EMBL" id="VDP31398.1"/>
    </source>
</evidence>
<dbReference type="InterPro" id="IPR039808">
    <property type="entry name" value="Cadherin"/>
</dbReference>
<evidence type="ECO:0000256" key="2">
    <source>
        <dbReference type="ARBA" id="ARBA00022692"/>
    </source>
</evidence>
<evidence type="ECO:0000256" key="8">
    <source>
        <dbReference type="RuleBase" id="RU004357"/>
    </source>
</evidence>
<feature type="compositionally biased region" description="Low complexity" evidence="9">
    <location>
        <begin position="294"/>
        <end position="303"/>
    </location>
</feature>
<sequence length="332" mass="37529">MYAMISIDGFPESFTLADQSKVREPFVLFNIDPQSVFVGSYKTTLSVQGYQGKRYRDRPPVSFVKQHATHLTGCISDFWFNDYWMPLERNDSVVYATISKLENIGNQCPLLSTCEKLPNLCSPPFICVDFWKGPFCTCPDFRSAFIENGKLVGCGGSLAALHLGITGGAVAAIIVTLVSLIFLVLFFVIYSQRRRSTPYTSPDDDIRENIMHYNEEGGGEEDQDAYNIAALRKPVLPIEDNALKLPNGDAKRKPVHPDDLDAFIRDRLQDADQDPDVPPLDELRLYVNEDDTESVGSLSSLSSDESDIDWEEVNRWDQRFKNLADMYREPKE</sequence>
<feature type="domain" description="Cadherin Y-type LIR-motif" evidence="11">
    <location>
        <begin position="271"/>
        <end position="328"/>
    </location>
</feature>
<evidence type="ECO:0000256" key="9">
    <source>
        <dbReference type="SAM" id="MobiDB-lite"/>
    </source>
</evidence>
<evidence type="ECO:0000313" key="15">
    <source>
        <dbReference type="WBParaSite" id="SBAD_0001074601-mRNA-1"/>
    </source>
</evidence>
<name>A0A183J3D3_9BILA</name>
<keyword evidence="7 10" id="KW-0472">Membrane</keyword>
<protein>
    <submittedName>
        <fullName evidence="15">Cadherin_C domain-containing protein</fullName>
    </submittedName>
</protein>
<keyword evidence="3" id="KW-0732">Signal</keyword>
<evidence type="ECO:0000256" key="10">
    <source>
        <dbReference type="SAM" id="Phobius"/>
    </source>
</evidence>
<dbReference type="GO" id="GO:0016342">
    <property type="term" value="C:catenin complex"/>
    <property type="evidence" value="ECO:0007669"/>
    <property type="project" value="TreeGrafter"/>
</dbReference>
<dbReference type="OrthoDB" id="6252479at2759"/>
<dbReference type="GO" id="GO:0016339">
    <property type="term" value="P:calcium-dependent cell-cell adhesion via plasma membrane cell adhesion molecules"/>
    <property type="evidence" value="ECO:0007669"/>
    <property type="project" value="TreeGrafter"/>
</dbReference>
<evidence type="ECO:0000256" key="5">
    <source>
        <dbReference type="ARBA" id="ARBA00022837"/>
    </source>
</evidence>
<evidence type="ECO:0000256" key="1">
    <source>
        <dbReference type="ARBA" id="ARBA00004167"/>
    </source>
</evidence>
<comment type="subcellular location">
    <subcellularLocation>
        <location evidence="1">Membrane</location>
        <topology evidence="1">Single-pass membrane protein</topology>
    </subcellularLocation>
</comment>
<evidence type="ECO:0000256" key="4">
    <source>
        <dbReference type="ARBA" id="ARBA00022737"/>
    </source>
</evidence>
<dbReference type="GO" id="GO:0008013">
    <property type="term" value="F:beta-catenin binding"/>
    <property type="evidence" value="ECO:0007669"/>
    <property type="project" value="TreeGrafter"/>
</dbReference>
<dbReference type="GO" id="GO:0007043">
    <property type="term" value="P:cell-cell junction assembly"/>
    <property type="evidence" value="ECO:0007669"/>
    <property type="project" value="TreeGrafter"/>
</dbReference>
<dbReference type="GO" id="GO:0005912">
    <property type="term" value="C:adherens junction"/>
    <property type="evidence" value="ECO:0007669"/>
    <property type="project" value="TreeGrafter"/>
</dbReference>
<comment type="function">
    <text evidence="8">Cadherins are calcium-dependent cell adhesion proteins.</text>
</comment>
<evidence type="ECO:0000259" key="11">
    <source>
        <dbReference type="Pfam" id="PF01049"/>
    </source>
</evidence>
<keyword evidence="2 10" id="KW-0812">Transmembrane</keyword>
<dbReference type="PANTHER" id="PTHR24027:SF422">
    <property type="entry name" value="CADHERIN DOMAIN-CONTAINING PROTEIN"/>
    <property type="match status" value="1"/>
</dbReference>
<dbReference type="GO" id="GO:0034332">
    <property type="term" value="P:adherens junction organization"/>
    <property type="evidence" value="ECO:0007669"/>
    <property type="project" value="TreeGrafter"/>
</dbReference>
<feature type="domain" description="Cadherin-related hmr-1 EGF" evidence="12">
    <location>
        <begin position="113"/>
        <end position="154"/>
    </location>
</feature>
<evidence type="ECO:0000256" key="7">
    <source>
        <dbReference type="ARBA" id="ARBA00023136"/>
    </source>
</evidence>